<dbReference type="SUPFAM" id="SSF51445">
    <property type="entry name" value="(Trans)glycosidases"/>
    <property type="match status" value="1"/>
</dbReference>
<dbReference type="Pfam" id="PF14871">
    <property type="entry name" value="GHL6"/>
    <property type="match status" value="1"/>
</dbReference>
<organism evidence="1 2">
    <name type="scientific">Paenibacillus ginsengarvi</name>
    <dbReference type="NCBI Taxonomy" id="400777"/>
    <lineage>
        <taxon>Bacteria</taxon>
        <taxon>Bacillati</taxon>
        <taxon>Bacillota</taxon>
        <taxon>Bacilli</taxon>
        <taxon>Bacillales</taxon>
        <taxon>Paenibacillaceae</taxon>
        <taxon>Paenibacillus</taxon>
    </lineage>
</organism>
<gene>
    <name evidence="1" type="ORF">D7M11_21785</name>
</gene>
<proteinExistence type="predicted"/>
<dbReference type="SUPFAM" id="SSF52317">
    <property type="entry name" value="Class I glutamine amidotransferase-like"/>
    <property type="match status" value="1"/>
</dbReference>
<dbReference type="Gene3D" id="3.20.20.80">
    <property type="entry name" value="Glycosidases"/>
    <property type="match status" value="1"/>
</dbReference>
<sequence>MRTIKRAVHLDFHTLPDIPDFGVNFDAERFARTLKEARVEYITAFAKCNIGFAYYPTAVGIMHPHLKFDMFGQIVEECAKLGIGVTAYLSAGLDHEAARSHREWTVVNNDGQVVYGDRTANFFRNMCFHSGYRDYLLAMIREIKERYPVEGFFLDSTVVRSCYGNECLEGVRARGLNPLDETDVLAFARDTLLDFGREAKRIVGPDKFLYLNGLPTSDTEGLRTHIEIECLPSGWSYDFFPAQVAYARNLGQQTVYMTGRFNVNWGDFGGLKSKVSLLNDCWDAISNGVPTSIGDHMHPRDGLDPAVYEVIGDIYKELELLEPWTDGARAEADIGILTWQGGQIGDAHNGAVRMLGELHYTYDIVDERHDLSRFKVLLLPDRVRITPVLAAKLSAYLAAGGGIISSGYSGLNEAGTAFALKEWNMVYESEDPWNSSYFRMKEPAEAGMSDMLCGMYKQGIWLQACEGAHAVADYYQPYFDRRWDGFHGTFYTPPDKYAGRPAVARSGRIFQFCFRVFAAYMDYAPNVHKQMVSYCLKQLLPDPLVQSEGIPTTARVTVTAKAFMSIIHVKLTHPEPRGAYNVIEDRQTLTGAVVHLRRGDDVVAVYTAPDRLPLAFTSNNGSIRIPLPVIDGYMMIVVEHDQNNAAPDAPSVPDPCTG</sequence>
<keyword evidence="2" id="KW-1185">Reference proteome</keyword>
<dbReference type="AlphaFoldDB" id="A0A3B0BZB4"/>
<dbReference type="Proteomes" id="UP000282311">
    <property type="component" value="Unassembled WGS sequence"/>
</dbReference>
<accession>A0A3B0BZB4</accession>
<name>A0A3B0BZB4_9BACL</name>
<dbReference type="EMBL" id="RBAH01000017">
    <property type="protein sequence ID" value="RKN79005.1"/>
    <property type="molecule type" value="Genomic_DNA"/>
</dbReference>
<dbReference type="OrthoDB" id="2486816at2"/>
<dbReference type="InterPro" id="IPR029062">
    <property type="entry name" value="Class_I_gatase-like"/>
</dbReference>
<dbReference type="RefSeq" id="WP_120749374.1">
    <property type="nucleotide sequence ID" value="NZ_RBAH01000017.1"/>
</dbReference>
<dbReference type="InterPro" id="IPR028212">
    <property type="entry name" value="GHL6"/>
</dbReference>
<protein>
    <recommendedName>
        <fullName evidence="3">Beta-galactosidase trimerisation domain-containing protein</fullName>
    </recommendedName>
</protein>
<dbReference type="InterPro" id="IPR017853">
    <property type="entry name" value="GH"/>
</dbReference>
<dbReference type="CDD" id="cd03143">
    <property type="entry name" value="A4_beta-galactosidase_middle_domain"/>
    <property type="match status" value="1"/>
</dbReference>
<evidence type="ECO:0000313" key="2">
    <source>
        <dbReference type="Proteomes" id="UP000282311"/>
    </source>
</evidence>
<comment type="caution">
    <text evidence="1">The sequence shown here is derived from an EMBL/GenBank/DDBJ whole genome shotgun (WGS) entry which is preliminary data.</text>
</comment>
<reference evidence="1 2" key="1">
    <citation type="journal article" date="2007" name="Int. J. Syst. Evol. Microbiol.">
        <title>Paenibacillus ginsengarvi sp. nov., isolated from soil from ginseng cultivation.</title>
        <authorList>
            <person name="Yoon M.H."/>
            <person name="Ten L.N."/>
            <person name="Im W.T."/>
        </authorList>
    </citation>
    <scope>NUCLEOTIDE SEQUENCE [LARGE SCALE GENOMIC DNA]</scope>
    <source>
        <strain evidence="1 2">KCTC 13059</strain>
    </source>
</reference>
<evidence type="ECO:0000313" key="1">
    <source>
        <dbReference type="EMBL" id="RKN79005.1"/>
    </source>
</evidence>
<dbReference type="Gene3D" id="3.40.50.880">
    <property type="match status" value="1"/>
</dbReference>
<evidence type="ECO:0008006" key="3">
    <source>
        <dbReference type="Google" id="ProtNLM"/>
    </source>
</evidence>